<dbReference type="InterPro" id="IPR001025">
    <property type="entry name" value="BAH_dom"/>
</dbReference>
<dbReference type="Proteomes" id="UP000077115">
    <property type="component" value="Unassembled WGS sequence"/>
</dbReference>
<comment type="subcellular location">
    <subcellularLocation>
        <location evidence="1">Nucleus</location>
    </subcellularLocation>
</comment>
<proteinExistence type="inferred from homology"/>
<dbReference type="InterPro" id="IPR036390">
    <property type="entry name" value="WH_DNA-bd_sf"/>
</dbReference>
<evidence type="ECO:0000256" key="11">
    <source>
        <dbReference type="ARBA" id="ARBA00022842"/>
    </source>
</evidence>
<dbReference type="Pfam" id="PF09079">
    <property type="entry name" value="WHD_Cdc6"/>
    <property type="match status" value="1"/>
</dbReference>
<evidence type="ECO:0000256" key="4">
    <source>
        <dbReference type="ARBA" id="ARBA00019081"/>
    </source>
</evidence>
<dbReference type="PROSITE" id="PS00678">
    <property type="entry name" value="WD_REPEATS_1"/>
    <property type="match status" value="2"/>
</dbReference>
<dbReference type="InterPro" id="IPR019775">
    <property type="entry name" value="WD40_repeat_CS"/>
</dbReference>
<dbReference type="InterPro" id="IPR024977">
    <property type="entry name" value="Apc4-like_WD40_dom"/>
</dbReference>
<reference evidence="17 18" key="2">
    <citation type="submission" date="2016-05" db="EMBL/GenBank/DDBJ databases">
        <title>Lineage-specific infection strategies underlie the spectrum of fungal disease in amphibians.</title>
        <authorList>
            <person name="Cuomo C.A."/>
            <person name="Farrer R.A."/>
            <person name="James T."/>
            <person name="Longcore J."/>
            <person name="Birren B."/>
        </authorList>
    </citation>
    <scope>NUCLEOTIDE SEQUENCE [LARGE SCALE GENOMIC DNA]</scope>
    <source>
        <strain evidence="17 18">JEL423</strain>
    </source>
</reference>
<dbReference type="CDD" id="cd00009">
    <property type="entry name" value="AAA"/>
    <property type="match status" value="1"/>
</dbReference>
<evidence type="ECO:0000256" key="13">
    <source>
        <dbReference type="ARBA" id="ARBA00023242"/>
    </source>
</evidence>
<reference evidence="17 18" key="1">
    <citation type="submission" date="2006-10" db="EMBL/GenBank/DDBJ databases">
        <title>The Genome Sequence of Batrachochytrium dendrobatidis JEL423.</title>
        <authorList>
            <consortium name="The Broad Institute Genome Sequencing Platform"/>
            <person name="Birren B."/>
            <person name="Lander E."/>
            <person name="Galagan J."/>
            <person name="Cuomo C."/>
            <person name="Devon K."/>
            <person name="Jaffe D."/>
            <person name="Butler J."/>
            <person name="Alvarez P."/>
            <person name="Gnerre S."/>
            <person name="Grabherr M."/>
            <person name="Kleber M."/>
            <person name="Mauceli E."/>
            <person name="Brockman W."/>
            <person name="Young S."/>
            <person name="LaButti K."/>
            <person name="Sykes S."/>
            <person name="DeCaprio D."/>
            <person name="Crawford M."/>
            <person name="Koehrsen M."/>
            <person name="Engels R."/>
            <person name="Montgomery P."/>
            <person name="Pearson M."/>
            <person name="Howarth C."/>
            <person name="Larson L."/>
            <person name="White J."/>
            <person name="O'Leary S."/>
            <person name="Kodira C."/>
            <person name="Zeng Q."/>
            <person name="Yandava C."/>
            <person name="Alvarado L."/>
            <person name="Longcore J."/>
            <person name="James T."/>
        </authorList>
    </citation>
    <scope>NUCLEOTIDE SEQUENCE [LARGE SCALE GENOMIC DNA]</scope>
    <source>
        <strain evidence="17 18">JEL423</strain>
    </source>
</reference>
<keyword evidence="8" id="KW-0677">Repeat</keyword>
<dbReference type="VEuPathDB" id="FungiDB:BDEG_25374"/>
<name>A0A177WP20_BATDL</name>
<dbReference type="InterPro" id="IPR015943">
    <property type="entry name" value="WD40/YVTN_repeat-like_dom_sf"/>
</dbReference>
<feature type="compositionally biased region" description="Basic residues" evidence="15">
    <location>
        <begin position="867"/>
        <end position="887"/>
    </location>
</feature>
<dbReference type="SUPFAM" id="SSF50978">
    <property type="entry name" value="WD40 repeat-like"/>
    <property type="match status" value="1"/>
</dbReference>
<gene>
    <name evidence="17" type="ORF">BDEG_25374</name>
</gene>
<dbReference type="InterPro" id="IPR036322">
    <property type="entry name" value="WD40_repeat_dom_sf"/>
</dbReference>
<dbReference type="Gene3D" id="2.30.30.490">
    <property type="match status" value="1"/>
</dbReference>
<evidence type="ECO:0000256" key="1">
    <source>
        <dbReference type="ARBA" id="ARBA00004123"/>
    </source>
</evidence>
<keyword evidence="10" id="KW-0067">ATP-binding</keyword>
<dbReference type="OrthoDB" id="1926878at2759"/>
<dbReference type="Gene3D" id="3.40.50.300">
    <property type="entry name" value="P-loop containing nucleotide triphosphate hydrolases"/>
    <property type="match status" value="1"/>
</dbReference>
<dbReference type="PANTHER" id="PTHR44040">
    <property type="entry name" value="RETINOBLASTOMA-BINDING PROTEIN 5"/>
    <property type="match status" value="1"/>
</dbReference>
<dbReference type="SMART" id="SM00320">
    <property type="entry name" value="WD40"/>
    <property type="match status" value="6"/>
</dbReference>
<evidence type="ECO:0000256" key="9">
    <source>
        <dbReference type="ARBA" id="ARBA00022741"/>
    </source>
</evidence>
<dbReference type="Pfam" id="PF00004">
    <property type="entry name" value="AAA"/>
    <property type="match status" value="1"/>
</dbReference>
<dbReference type="GO" id="GO:0005829">
    <property type="term" value="C:cytosol"/>
    <property type="evidence" value="ECO:0007669"/>
    <property type="project" value="UniProtKB-ARBA"/>
</dbReference>
<evidence type="ECO:0000313" key="18">
    <source>
        <dbReference type="Proteomes" id="UP000077115"/>
    </source>
</evidence>
<dbReference type="InterPro" id="IPR003593">
    <property type="entry name" value="AAA+_ATPase"/>
</dbReference>
<dbReference type="PANTHER" id="PTHR44040:SF1">
    <property type="entry name" value="RETINOBLASTOMA-BINDING PROTEIN 5"/>
    <property type="match status" value="1"/>
</dbReference>
<dbReference type="SUPFAM" id="SSF46785">
    <property type="entry name" value="Winged helix' DNA-binding domain"/>
    <property type="match status" value="1"/>
</dbReference>
<feature type="repeat" description="WD" evidence="14">
    <location>
        <begin position="63"/>
        <end position="104"/>
    </location>
</feature>
<dbReference type="PROSITE" id="PS50082">
    <property type="entry name" value="WD_REPEATS_2"/>
    <property type="match status" value="1"/>
</dbReference>
<dbReference type="GO" id="GO:0003682">
    <property type="term" value="F:chromatin binding"/>
    <property type="evidence" value="ECO:0007669"/>
    <property type="project" value="InterPro"/>
</dbReference>
<dbReference type="FunFam" id="1.10.8.60:FF:000062">
    <property type="entry name" value="Origin recognition complex subunit 1"/>
    <property type="match status" value="1"/>
</dbReference>
<feature type="domain" description="BAH" evidence="16">
    <location>
        <begin position="589"/>
        <end position="718"/>
    </location>
</feature>
<sequence>MIPSVSKQFKLTGLNRSIRLADEEAATTTTCAYNRRANLVAAGTRDGRCLIWDLDTRAIALRLKGHAQPITSVSWTRRGRHVLTSSRDWNCIVWDLKSSSRRYTAKFKSPVLEAQMHPRNKDMFVALVVGDSPILVKFSKTKSGRLEKITLKMDLASEVAYNESAVGSKPLASEIQTTTALFSPNGELIYVGTKKGHVYVFRSDNAQLQTILMMGTSAIKQICFNRDGRNMLVNTHDRTIRCFVLDYKDNGTILFELLNKYQDSVDRNQWTKCCFSADGDMVVGALSSSQKHNIFIWDKTMGNLVKMLEGPREGLVDMVWHPTRPIIATVSHFGVIYFWGVAYTQNYSAFAPFFTELEDNRDYQEQEDEFDQDIDDDKNMGVEAPPSPTIDVDVVTKDRGIYVSDTDDSGWDSDEFSDISSTLLGIPPLAKLPYQSDELTTKTMLTTIDPTSPFVSHENSSSRNPECSDGLVMFSKHARKKSHVDLQQSHIPLQLDLIDDLLQNQETGISSIKCPSTQTFSKVLNKKSKPRLKRTAACQLADDVIISLEFLDPIQLLSIPNQSSSSSRPSTRLSAKNSICYRSFKVNGMVFNLGDTVVMRTEVDLVDPILKLTRIEKKPGDEICIGGHALQRSSASYKIRGHWKSLEEHLNLHKNEALYSTTFSQVDPMLLIGKCMVMSEQTFFETYPNGLDQKDEHDPVMFCSKLWDSNTLKILNGFDWNNFVNAHDPDAQVSVRKKRHAGSDVTVKISTKKRQKTTDSKPAFHADATSTTGRSLNLRTLPKTPSKIGHGMVEMGSIKPQSYKKSNSLTRKPSNDSKDGTFTDTECFEVEESSDDSEKDDISESDTIDDQYDVSADENSTPLKAKSIVKLKRKSPLQSKHRKRVSTRTKAIEKRLKQLPKKLPDRIIGKRGAETDTARAIELLHVGAVPDTLPGREIEFAEIYSHIEDAIIEGNGACIYVSGVPGTGKTVTFNAVMRLLQEQADDESVLPFDFVEINGMKLTEPTQAYVSLWQGLTNEKVTPKHAQSLLQTRFTTASPNRRSCVVLMDELDMLVNKSQSVVYNFFEWPNLPYSKLVVVAIANTMDLPERMLSNKISSRLGLTRITFQPYTHTQLFSIVEARLRGIQSFDRKAIEFCARKVGGVSGDARRALDICKRAVEIFEATSKGTTGETITVRHIDKVVDEMFSTPIIKTIRSISVQQRLFIAAILRQVRFSGTSQVTFGQVAETHLDLCCRLGMKEPTMSALVSICAFLGNYRLIHAERIMISDPEQKLQLSVSREDVIAAVELEKETSLKKILEGV</sequence>
<dbReference type="Pfam" id="PF00400">
    <property type="entry name" value="WD40"/>
    <property type="match status" value="1"/>
</dbReference>
<dbReference type="Pfam" id="PF12894">
    <property type="entry name" value="ANAPC4_WD40"/>
    <property type="match status" value="1"/>
</dbReference>
<dbReference type="GO" id="GO:0048188">
    <property type="term" value="C:Set1C/COMPASS complex"/>
    <property type="evidence" value="ECO:0007669"/>
    <property type="project" value="InterPro"/>
</dbReference>
<dbReference type="FunFam" id="3.40.50.300:FF:000199">
    <property type="entry name" value="Origin recognition complex subunit 1"/>
    <property type="match status" value="1"/>
</dbReference>
<evidence type="ECO:0000256" key="10">
    <source>
        <dbReference type="ARBA" id="ARBA00022840"/>
    </source>
</evidence>
<dbReference type="InterPro" id="IPR001680">
    <property type="entry name" value="WD40_rpt"/>
</dbReference>
<keyword evidence="13" id="KW-0539">Nucleus</keyword>
<dbReference type="InterPro" id="IPR043151">
    <property type="entry name" value="BAH_sf"/>
</dbReference>
<dbReference type="GO" id="GO:0006260">
    <property type="term" value="P:DNA replication"/>
    <property type="evidence" value="ECO:0007669"/>
    <property type="project" value="UniProtKB-KW"/>
</dbReference>
<evidence type="ECO:0000259" key="16">
    <source>
        <dbReference type="PROSITE" id="PS51038"/>
    </source>
</evidence>
<dbReference type="GO" id="GO:0046872">
    <property type="term" value="F:metal ion binding"/>
    <property type="evidence" value="ECO:0007669"/>
    <property type="project" value="UniProtKB-KW"/>
</dbReference>
<feature type="compositionally biased region" description="Polar residues" evidence="15">
    <location>
        <begin position="799"/>
        <end position="812"/>
    </location>
</feature>
<keyword evidence="6" id="KW-0235">DNA replication</keyword>
<accession>A0A177WP20</accession>
<protein>
    <recommendedName>
        <fullName evidence="4">Origin recognition complex subunit 1</fullName>
    </recommendedName>
</protein>
<evidence type="ECO:0000256" key="5">
    <source>
        <dbReference type="ARBA" id="ARBA00022574"/>
    </source>
</evidence>
<evidence type="ECO:0000256" key="6">
    <source>
        <dbReference type="ARBA" id="ARBA00022705"/>
    </source>
</evidence>
<dbReference type="InterPro" id="IPR054425">
    <property type="entry name" value="Cdc6_ORC1-like_ATPase_lid"/>
</dbReference>
<keyword evidence="5 14" id="KW-0853">WD repeat</keyword>
<dbReference type="Gene3D" id="2.130.10.10">
    <property type="entry name" value="YVTN repeat-like/Quinoprotein amine dehydrogenase"/>
    <property type="match status" value="1"/>
</dbReference>
<dbReference type="Pfam" id="PF22606">
    <property type="entry name" value="Cdc6-ORC-like_ATPase_lid"/>
    <property type="match status" value="1"/>
</dbReference>
<dbReference type="Gene3D" id="1.10.10.10">
    <property type="entry name" value="Winged helix-like DNA-binding domain superfamily/Winged helix DNA-binding domain"/>
    <property type="match status" value="1"/>
</dbReference>
<evidence type="ECO:0000256" key="14">
    <source>
        <dbReference type="PROSITE-ProRule" id="PRU00221"/>
    </source>
</evidence>
<keyword evidence="12" id="KW-0238">DNA-binding</keyword>
<dbReference type="InterPro" id="IPR037850">
    <property type="entry name" value="RBBP5/Swd1"/>
</dbReference>
<evidence type="ECO:0000256" key="8">
    <source>
        <dbReference type="ARBA" id="ARBA00022737"/>
    </source>
</evidence>
<evidence type="ECO:0000256" key="15">
    <source>
        <dbReference type="SAM" id="MobiDB-lite"/>
    </source>
</evidence>
<evidence type="ECO:0000256" key="12">
    <source>
        <dbReference type="ARBA" id="ARBA00023125"/>
    </source>
</evidence>
<dbReference type="InterPro" id="IPR003959">
    <property type="entry name" value="ATPase_AAA_core"/>
</dbReference>
<dbReference type="InterPro" id="IPR036388">
    <property type="entry name" value="WH-like_DNA-bd_sf"/>
</dbReference>
<dbReference type="SUPFAM" id="SSF52540">
    <property type="entry name" value="P-loop containing nucleoside triphosphate hydrolases"/>
    <property type="match status" value="1"/>
</dbReference>
<dbReference type="PROSITE" id="PS51038">
    <property type="entry name" value="BAH"/>
    <property type="match status" value="1"/>
</dbReference>
<comment type="similarity">
    <text evidence="2">Belongs to the CDC6/cdc18 family.</text>
</comment>
<dbReference type="PROSITE" id="PS50294">
    <property type="entry name" value="WD_REPEATS_REGION"/>
    <property type="match status" value="1"/>
</dbReference>
<feature type="region of interest" description="Disordered" evidence="15">
    <location>
        <begin position="737"/>
        <end position="888"/>
    </location>
</feature>
<feature type="compositionally biased region" description="Polar residues" evidence="15">
    <location>
        <begin position="768"/>
        <end position="778"/>
    </location>
</feature>
<feature type="compositionally biased region" description="Acidic residues" evidence="15">
    <location>
        <begin position="826"/>
        <end position="856"/>
    </location>
</feature>
<comment type="similarity">
    <text evidence="3">Belongs to the ORC1 family.</text>
</comment>
<dbReference type="GO" id="GO:0005524">
    <property type="term" value="F:ATP binding"/>
    <property type="evidence" value="ECO:0007669"/>
    <property type="project" value="UniProtKB-KW"/>
</dbReference>
<keyword evidence="11" id="KW-0460">Magnesium</keyword>
<dbReference type="Gene3D" id="1.10.8.60">
    <property type="match status" value="1"/>
</dbReference>
<keyword evidence="9" id="KW-0547">Nucleotide-binding</keyword>
<dbReference type="InterPro" id="IPR015163">
    <property type="entry name" value="Cdc6_C"/>
</dbReference>
<evidence type="ECO:0000256" key="3">
    <source>
        <dbReference type="ARBA" id="ARBA00008398"/>
    </source>
</evidence>
<organism evidence="17 18">
    <name type="scientific">Batrachochytrium dendrobatidis (strain JEL423)</name>
    <dbReference type="NCBI Taxonomy" id="403673"/>
    <lineage>
        <taxon>Eukaryota</taxon>
        <taxon>Fungi</taxon>
        <taxon>Fungi incertae sedis</taxon>
        <taxon>Chytridiomycota</taxon>
        <taxon>Chytridiomycota incertae sedis</taxon>
        <taxon>Chytridiomycetes</taxon>
        <taxon>Rhizophydiales</taxon>
        <taxon>Rhizophydiales incertae sedis</taxon>
        <taxon>Batrachochytrium</taxon>
    </lineage>
</organism>
<dbReference type="GO" id="GO:0003688">
    <property type="term" value="F:DNA replication origin binding"/>
    <property type="evidence" value="ECO:0007669"/>
    <property type="project" value="UniProtKB-ARBA"/>
</dbReference>
<evidence type="ECO:0000313" key="17">
    <source>
        <dbReference type="EMBL" id="OAJ41833.1"/>
    </source>
</evidence>
<dbReference type="GO" id="GO:0016887">
    <property type="term" value="F:ATP hydrolysis activity"/>
    <property type="evidence" value="ECO:0007669"/>
    <property type="project" value="InterPro"/>
</dbReference>
<dbReference type="STRING" id="403673.A0A177WP20"/>
<evidence type="ECO:0000256" key="2">
    <source>
        <dbReference type="ARBA" id="ARBA00006184"/>
    </source>
</evidence>
<dbReference type="EMBL" id="DS022306">
    <property type="protein sequence ID" value="OAJ41833.1"/>
    <property type="molecule type" value="Genomic_DNA"/>
</dbReference>
<dbReference type="SMART" id="SM00382">
    <property type="entry name" value="AAA"/>
    <property type="match status" value="1"/>
</dbReference>
<keyword evidence="7" id="KW-0479">Metal-binding</keyword>
<evidence type="ECO:0000256" key="7">
    <source>
        <dbReference type="ARBA" id="ARBA00022723"/>
    </source>
</evidence>
<dbReference type="InterPro" id="IPR027417">
    <property type="entry name" value="P-loop_NTPase"/>
</dbReference>